<dbReference type="InterPro" id="IPR011330">
    <property type="entry name" value="Glyco_hydro/deAcase_b/a-brl"/>
</dbReference>
<dbReference type="Proteomes" id="UP001168528">
    <property type="component" value="Unassembled WGS sequence"/>
</dbReference>
<sequence>MRKPLLAIAFLLLSSLVKTMGQPAQLPVPSSGSTSVKASPTMDIYLWFDTEDYLLPASDDAALRLADMLTKEGVRATFKVVGEKARTLERRGRQDVIDALKKHEIGYHSNWHSVHPTPAQYLSALGWEEGVTEFVRREEPGAKDVARIFNQQPSCYGQPGSSWGPQSFAAMRRMNIPVYMDFGNHINLFDQPLWYGGVLTIFHLGHTLRMELGGKNELEKAKKDFMAAKAQILAQGGGAVHIYYHPCEWVHQEFWDGVNFNKGENPPREDWKLPPQKSAKETELAFETFHAYLKWMKKQEQIRFVTARDALTIYADQALKHTFTIPEVEALAKAVTDSIHFQVGEGWAVSPAEIFSLLNNRIAAPLNPDKTNQAFILPDTLYGPTEPGPILESPYTTSVNQLQRTAVDVASYLQQHKRIPATIWLGSKGVSPEVYLSTIARLIPLLGNSKPPQTIECKPAKLTTTQYIAQDSEQLWGWLFPTGWHSPALMELAKLQAWTIKPAIRSGK</sequence>
<reference evidence="2" key="1">
    <citation type="submission" date="2023-07" db="EMBL/GenBank/DDBJ databases">
        <title>The genome sequence of Rhodocytophaga aerolata KACC 12507.</title>
        <authorList>
            <person name="Zhang X."/>
        </authorList>
    </citation>
    <scope>NUCLEOTIDE SEQUENCE</scope>
    <source>
        <strain evidence="2">KACC 12507</strain>
    </source>
</reference>
<organism evidence="2 3">
    <name type="scientific">Rhodocytophaga aerolata</name>
    <dbReference type="NCBI Taxonomy" id="455078"/>
    <lineage>
        <taxon>Bacteria</taxon>
        <taxon>Pseudomonadati</taxon>
        <taxon>Bacteroidota</taxon>
        <taxon>Cytophagia</taxon>
        <taxon>Cytophagales</taxon>
        <taxon>Rhodocytophagaceae</taxon>
        <taxon>Rhodocytophaga</taxon>
    </lineage>
</organism>
<dbReference type="SUPFAM" id="SSF88713">
    <property type="entry name" value="Glycoside hydrolase/deacetylase"/>
    <property type="match status" value="1"/>
</dbReference>
<gene>
    <name evidence="2" type="ORF">Q0590_24270</name>
</gene>
<evidence type="ECO:0008006" key="4">
    <source>
        <dbReference type="Google" id="ProtNLM"/>
    </source>
</evidence>
<comment type="caution">
    <text evidence="2">The sequence shown here is derived from an EMBL/GenBank/DDBJ whole genome shotgun (WGS) entry which is preliminary data.</text>
</comment>
<feature type="chain" id="PRO_5047296171" description="Polysaccharide deacetylase family protein" evidence="1">
    <location>
        <begin position="20"/>
        <end position="508"/>
    </location>
</feature>
<evidence type="ECO:0000313" key="2">
    <source>
        <dbReference type="EMBL" id="MDO1449413.1"/>
    </source>
</evidence>
<protein>
    <recommendedName>
        <fullName evidence="4">Polysaccharide deacetylase family protein</fullName>
    </recommendedName>
</protein>
<name>A0ABT8RDY7_9BACT</name>
<dbReference type="EMBL" id="JAUKPO010000019">
    <property type="protein sequence ID" value="MDO1449413.1"/>
    <property type="molecule type" value="Genomic_DNA"/>
</dbReference>
<proteinExistence type="predicted"/>
<dbReference type="Gene3D" id="3.20.20.370">
    <property type="entry name" value="Glycoside hydrolase/deacetylase"/>
    <property type="match status" value="1"/>
</dbReference>
<evidence type="ECO:0000313" key="3">
    <source>
        <dbReference type="Proteomes" id="UP001168528"/>
    </source>
</evidence>
<dbReference type="RefSeq" id="WP_302040216.1">
    <property type="nucleotide sequence ID" value="NZ_JAUKPO010000019.1"/>
</dbReference>
<feature type="signal peptide" evidence="1">
    <location>
        <begin position="1"/>
        <end position="19"/>
    </location>
</feature>
<keyword evidence="1" id="KW-0732">Signal</keyword>
<accession>A0ABT8RDY7</accession>
<keyword evidence="3" id="KW-1185">Reference proteome</keyword>
<evidence type="ECO:0000256" key="1">
    <source>
        <dbReference type="SAM" id="SignalP"/>
    </source>
</evidence>